<keyword evidence="3" id="KW-1185">Reference proteome</keyword>
<organism evidence="2 3">
    <name type="scientific">Actinoalloteichus caeruleus DSM 43889</name>
    <dbReference type="NCBI Taxonomy" id="1120930"/>
    <lineage>
        <taxon>Bacteria</taxon>
        <taxon>Bacillati</taxon>
        <taxon>Actinomycetota</taxon>
        <taxon>Actinomycetes</taxon>
        <taxon>Pseudonocardiales</taxon>
        <taxon>Pseudonocardiaceae</taxon>
        <taxon>Actinoalloteichus</taxon>
        <taxon>Actinoalloteichus cyanogriseus</taxon>
    </lineage>
</organism>
<evidence type="ECO:0000256" key="1">
    <source>
        <dbReference type="SAM" id="MobiDB-lite"/>
    </source>
</evidence>
<proteinExistence type="predicted"/>
<dbReference type="Proteomes" id="UP000791080">
    <property type="component" value="Unassembled WGS sequence"/>
</dbReference>
<evidence type="ECO:0000313" key="2">
    <source>
        <dbReference type="EMBL" id="MCP2332311.1"/>
    </source>
</evidence>
<feature type="compositionally biased region" description="Polar residues" evidence="1">
    <location>
        <begin position="1"/>
        <end position="10"/>
    </location>
</feature>
<feature type="region of interest" description="Disordered" evidence="1">
    <location>
        <begin position="1"/>
        <end position="34"/>
    </location>
</feature>
<comment type="caution">
    <text evidence="2">The sequence shown here is derived from an EMBL/GenBank/DDBJ whole genome shotgun (WGS) entry which is preliminary data.</text>
</comment>
<gene>
    <name evidence="2" type="ORF">G443_002581</name>
</gene>
<name>A0ABT1JJJ0_ACTCY</name>
<sequence length="82" mass="8848">MSNRVVQSATPAEAGSRRHIVPEMPSSGVTTREQRGLISCATGRRVAVPVRSAVASRRASSRASPMLPALVEPRRRTTLVRL</sequence>
<reference evidence="2 3" key="2">
    <citation type="submission" date="2022-06" db="EMBL/GenBank/DDBJ databases">
        <title>Genomic Encyclopedia of Type Strains, Phase I: the one thousand microbial genomes (KMG-I) project.</title>
        <authorList>
            <person name="Kyrpides N."/>
        </authorList>
    </citation>
    <scope>NUCLEOTIDE SEQUENCE [LARGE SCALE GENOMIC DNA]</scope>
    <source>
        <strain evidence="2 3">DSM 43889</strain>
    </source>
</reference>
<dbReference type="EMBL" id="AUBJ02000001">
    <property type="protein sequence ID" value="MCP2332311.1"/>
    <property type="molecule type" value="Genomic_DNA"/>
</dbReference>
<reference evidence="2 3" key="1">
    <citation type="submission" date="2013-07" db="EMBL/GenBank/DDBJ databases">
        <authorList>
            <consortium name="DOE Joint Genome Institute"/>
            <person name="Reeve W."/>
            <person name="Huntemann M."/>
            <person name="Han J."/>
            <person name="Chen A."/>
            <person name="Kyrpides N."/>
            <person name="Mavromatis K."/>
            <person name="Markowitz V."/>
            <person name="Palaniappan K."/>
            <person name="Ivanova N."/>
            <person name="Schaumberg A."/>
            <person name="Pati A."/>
            <person name="Liolios K."/>
            <person name="Nordberg H.P."/>
            <person name="Cantor M.N."/>
            <person name="Hua S.X."/>
            <person name="Woyke T."/>
        </authorList>
    </citation>
    <scope>NUCLEOTIDE SEQUENCE [LARGE SCALE GENOMIC DNA]</scope>
    <source>
        <strain evidence="2 3">DSM 43889</strain>
    </source>
</reference>
<accession>A0ABT1JJJ0</accession>
<protein>
    <submittedName>
        <fullName evidence="2">Uncharacterized protein</fullName>
    </submittedName>
</protein>
<evidence type="ECO:0000313" key="3">
    <source>
        <dbReference type="Proteomes" id="UP000791080"/>
    </source>
</evidence>